<dbReference type="PATRIC" id="fig|1196324.3.peg.1203"/>
<evidence type="ECO:0000313" key="1">
    <source>
        <dbReference type="EMBL" id="EIT86473.1"/>
    </source>
</evidence>
<name>I8UI35_9BACL</name>
<gene>
    <name evidence="1" type="ORF">A374_05906</name>
</gene>
<sequence length="85" mass="9058">MSVQCCSCGSCLCDWFQTTQAGTNFLLIPKAQSNPYPILFTFVSYCVDSCCVTLEFPGPGRPAIFIVDCSKLAGVIPLATPADLA</sequence>
<dbReference type="Proteomes" id="UP000004080">
    <property type="component" value="Unassembled WGS sequence"/>
</dbReference>
<keyword evidence="2" id="KW-1185">Reference proteome</keyword>
<reference evidence="1 2" key="1">
    <citation type="journal article" date="2012" name="J. Bacteriol.">
        <title>Genome of Bacillus macauensis ZFHKF-1, a Long-Chain-Forming Bacterium.</title>
        <authorList>
            <person name="Cai L."/>
            <person name="Zhang T."/>
        </authorList>
    </citation>
    <scope>NUCLEOTIDE SEQUENCE [LARGE SCALE GENOMIC DNA]</scope>
    <source>
        <strain evidence="1 2">ZFHKF-1</strain>
    </source>
</reference>
<evidence type="ECO:0008006" key="3">
    <source>
        <dbReference type="Google" id="ProtNLM"/>
    </source>
</evidence>
<dbReference type="EMBL" id="AKKV01000021">
    <property type="protein sequence ID" value="EIT86473.1"/>
    <property type="molecule type" value="Genomic_DNA"/>
</dbReference>
<evidence type="ECO:0000313" key="2">
    <source>
        <dbReference type="Proteomes" id="UP000004080"/>
    </source>
</evidence>
<proteinExistence type="predicted"/>
<accession>I8UI35</accession>
<comment type="caution">
    <text evidence="1">The sequence shown here is derived from an EMBL/GenBank/DDBJ whole genome shotgun (WGS) entry which is preliminary data.</text>
</comment>
<organism evidence="1 2">
    <name type="scientific">Fictibacillus macauensis ZFHKF-1</name>
    <dbReference type="NCBI Taxonomy" id="1196324"/>
    <lineage>
        <taxon>Bacteria</taxon>
        <taxon>Bacillati</taxon>
        <taxon>Bacillota</taxon>
        <taxon>Bacilli</taxon>
        <taxon>Bacillales</taxon>
        <taxon>Fictibacillaceae</taxon>
        <taxon>Fictibacillus</taxon>
    </lineage>
</organism>
<dbReference type="OrthoDB" id="2942502at2"/>
<dbReference type="AlphaFoldDB" id="I8UI35"/>
<protein>
    <recommendedName>
        <fullName evidence="3">Spore coat protein</fullName>
    </recommendedName>
</protein>
<dbReference type="STRING" id="1196324.A374_05906"/>
<dbReference type="RefSeq" id="WP_007201278.1">
    <property type="nucleotide sequence ID" value="NZ_AKKV01000021.1"/>
</dbReference>